<proteinExistence type="predicted"/>
<feature type="region of interest" description="Disordered" evidence="1">
    <location>
        <begin position="83"/>
        <end position="107"/>
    </location>
</feature>
<gene>
    <name evidence="2" type="ORF">BS50DRAFT_153261</name>
</gene>
<evidence type="ECO:0000313" key="3">
    <source>
        <dbReference type="Proteomes" id="UP000240883"/>
    </source>
</evidence>
<dbReference type="AlphaFoldDB" id="A0A2T2N7X7"/>
<name>A0A2T2N7X7_CORCC</name>
<evidence type="ECO:0000256" key="1">
    <source>
        <dbReference type="SAM" id="MobiDB-lite"/>
    </source>
</evidence>
<accession>A0A2T2N7X7</accession>
<feature type="compositionally biased region" description="Low complexity" evidence="1">
    <location>
        <begin position="83"/>
        <end position="92"/>
    </location>
</feature>
<dbReference type="Proteomes" id="UP000240883">
    <property type="component" value="Unassembled WGS sequence"/>
</dbReference>
<dbReference type="OrthoDB" id="3776715at2759"/>
<evidence type="ECO:0000313" key="2">
    <source>
        <dbReference type="EMBL" id="PSN61534.1"/>
    </source>
</evidence>
<keyword evidence="3" id="KW-1185">Reference proteome</keyword>
<reference evidence="2 3" key="1">
    <citation type="journal article" date="2018" name="Front. Microbiol.">
        <title>Genome-Wide Analysis of Corynespora cassiicola Leaf Fall Disease Putative Effectors.</title>
        <authorList>
            <person name="Lopez D."/>
            <person name="Ribeiro S."/>
            <person name="Label P."/>
            <person name="Fumanal B."/>
            <person name="Venisse J.S."/>
            <person name="Kohler A."/>
            <person name="de Oliveira R.R."/>
            <person name="Labutti K."/>
            <person name="Lipzen A."/>
            <person name="Lail K."/>
            <person name="Bauer D."/>
            <person name="Ohm R.A."/>
            <person name="Barry K.W."/>
            <person name="Spatafora J."/>
            <person name="Grigoriev I.V."/>
            <person name="Martin F.M."/>
            <person name="Pujade-Renaud V."/>
        </authorList>
    </citation>
    <scope>NUCLEOTIDE SEQUENCE [LARGE SCALE GENOMIC DNA]</scope>
    <source>
        <strain evidence="2 3">Philippines</strain>
    </source>
</reference>
<organism evidence="2 3">
    <name type="scientific">Corynespora cassiicola Philippines</name>
    <dbReference type="NCBI Taxonomy" id="1448308"/>
    <lineage>
        <taxon>Eukaryota</taxon>
        <taxon>Fungi</taxon>
        <taxon>Dikarya</taxon>
        <taxon>Ascomycota</taxon>
        <taxon>Pezizomycotina</taxon>
        <taxon>Dothideomycetes</taxon>
        <taxon>Pleosporomycetidae</taxon>
        <taxon>Pleosporales</taxon>
        <taxon>Corynesporascaceae</taxon>
        <taxon>Corynespora</taxon>
    </lineage>
</organism>
<dbReference type="EMBL" id="KZ678144">
    <property type="protein sequence ID" value="PSN61534.1"/>
    <property type="molecule type" value="Genomic_DNA"/>
</dbReference>
<sequence>MSSPPDRQTTAGSRTRAPSFSFRLNYKLSFSQLFDGEEDAPPPYGHPGIPRRALKREPIPEYEGPEFSLFRLDSPGSPWFGSSGISRRGTTGHPPKEVSALGDGKTTPPRFQISRRATLADRPELDHLIPSWLTTIEGHKYLPLTPWNLFHMSPLWKGEKPLADTTVFEYLLVNREIQYVEADVIQSALSAIGGYCKHFYVEGNIQVEVHGKIFKKSHAWGYVGDDGERLMNRLPNLETITFTHREDRHMINAVIPPYVRIIEPYDGH</sequence>
<protein>
    <submittedName>
        <fullName evidence="2">Uncharacterized protein</fullName>
    </submittedName>
</protein>